<reference evidence="8 9" key="2">
    <citation type="journal article" date="2017" name="Front. Plant Sci.">
        <title>Gene Classification and Mining of Molecular Markers Useful in Red Clover (Trifolium pratense) Breeding.</title>
        <authorList>
            <person name="Istvanek J."/>
            <person name="Dluhosova J."/>
            <person name="Dluhos P."/>
            <person name="Patkova L."/>
            <person name="Nedelnik J."/>
            <person name="Repkova J."/>
        </authorList>
    </citation>
    <scope>NUCLEOTIDE SEQUENCE [LARGE SCALE GENOMIC DNA]</scope>
    <source>
        <strain evidence="9">cv. Tatra</strain>
        <tissue evidence="8">Young leaves</tissue>
    </source>
</reference>
<keyword evidence="4" id="KW-0788">Thiol protease</keyword>
<comment type="caution">
    <text evidence="8">The sequence shown here is derived from an EMBL/GenBank/DDBJ whole genome shotgun (WGS) entry which is preliminary data.</text>
</comment>
<dbReference type="InterPro" id="IPR038765">
    <property type="entry name" value="Papain-like_cys_pep_sf"/>
</dbReference>
<reference evidence="8 9" key="1">
    <citation type="journal article" date="2014" name="Am. J. Bot.">
        <title>Genome assembly and annotation for red clover (Trifolium pratense; Fabaceae).</title>
        <authorList>
            <person name="Istvanek J."/>
            <person name="Jaros M."/>
            <person name="Krenek A."/>
            <person name="Repkova J."/>
        </authorList>
    </citation>
    <scope>NUCLEOTIDE SEQUENCE [LARGE SCALE GENOMIC DNA]</scope>
    <source>
        <strain evidence="9">cv. Tatra</strain>
        <tissue evidence="8">Young leaves</tissue>
    </source>
</reference>
<protein>
    <submittedName>
        <fullName evidence="8">Cysteine proteinase</fullName>
    </submittedName>
</protein>
<keyword evidence="2" id="KW-0645">Protease</keyword>
<feature type="region of interest" description="Disordered" evidence="6">
    <location>
        <begin position="89"/>
        <end position="108"/>
    </location>
</feature>
<dbReference type="GO" id="GO:0008234">
    <property type="term" value="F:cysteine-type peptidase activity"/>
    <property type="evidence" value="ECO:0007669"/>
    <property type="project" value="UniProtKB-KW"/>
</dbReference>
<feature type="domain" description="Peptidase C1A papain C-terminal" evidence="7">
    <location>
        <begin position="106"/>
        <end position="336"/>
    </location>
</feature>
<evidence type="ECO:0000256" key="2">
    <source>
        <dbReference type="ARBA" id="ARBA00022670"/>
    </source>
</evidence>
<evidence type="ECO:0000313" key="9">
    <source>
        <dbReference type="Proteomes" id="UP000236291"/>
    </source>
</evidence>
<dbReference type="InterPro" id="IPR013128">
    <property type="entry name" value="Peptidase_C1A"/>
</dbReference>
<evidence type="ECO:0000259" key="7">
    <source>
        <dbReference type="SMART" id="SM00645"/>
    </source>
</evidence>
<gene>
    <name evidence="8" type="ORF">L195_g008922</name>
</gene>
<dbReference type="InterPro" id="IPR000668">
    <property type="entry name" value="Peptidase_C1A_C"/>
</dbReference>
<dbReference type="Pfam" id="PF00112">
    <property type="entry name" value="Peptidase_C1"/>
    <property type="match status" value="1"/>
</dbReference>
<proteinExistence type="inferred from homology"/>
<dbReference type="Gene3D" id="3.90.70.10">
    <property type="entry name" value="Cysteine proteinases"/>
    <property type="match status" value="1"/>
</dbReference>
<dbReference type="CDD" id="cd02248">
    <property type="entry name" value="Peptidase_C1A"/>
    <property type="match status" value="1"/>
</dbReference>
<name>A0A2K3PAH3_TRIPR</name>
<dbReference type="AlphaFoldDB" id="A0A2K3PAH3"/>
<organism evidence="8 9">
    <name type="scientific">Trifolium pratense</name>
    <name type="common">Red clover</name>
    <dbReference type="NCBI Taxonomy" id="57577"/>
    <lineage>
        <taxon>Eukaryota</taxon>
        <taxon>Viridiplantae</taxon>
        <taxon>Streptophyta</taxon>
        <taxon>Embryophyta</taxon>
        <taxon>Tracheophyta</taxon>
        <taxon>Spermatophyta</taxon>
        <taxon>Magnoliopsida</taxon>
        <taxon>eudicotyledons</taxon>
        <taxon>Gunneridae</taxon>
        <taxon>Pentapetalae</taxon>
        <taxon>rosids</taxon>
        <taxon>fabids</taxon>
        <taxon>Fabales</taxon>
        <taxon>Fabaceae</taxon>
        <taxon>Papilionoideae</taxon>
        <taxon>50 kb inversion clade</taxon>
        <taxon>NPAAA clade</taxon>
        <taxon>Hologalegina</taxon>
        <taxon>IRL clade</taxon>
        <taxon>Trifolieae</taxon>
        <taxon>Trifolium</taxon>
    </lineage>
</organism>
<dbReference type="InterPro" id="IPR039417">
    <property type="entry name" value="Peptidase_C1A_papain-like"/>
</dbReference>
<dbReference type="PANTHER" id="PTHR12411">
    <property type="entry name" value="CYSTEINE PROTEASE FAMILY C1-RELATED"/>
    <property type="match status" value="1"/>
</dbReference>
<dbReference type="STRING" id="57577.A0A2K3PAH3"/>
<dbReference type="SUPFAM" id="SSF54001">
    <property type="entry name" value="Cysteine proteinases"/>
    <property type="match status" value="1"/>
</dbReference>
<evidence type="ECO:0000256" key="3">
    <source>
        <dbReference type="ARBA" id="ARBA00022801"/>
    </source>
</evidence>
<keyword evidence="5" id="KW-1015">Disulfide bond</keyword>
<evidence type="ECO:0000256" key="1">
    <source>
        <dbReference type="ARBA" id="ARBA00008455"/>
    </source>
</evidence>
<evidence type="ECO:0000256" key="5">
    <source>
        <dbReference type="ARBA" id="ARBA00023157"/>
    </source>
</evidence>
<accession>A0A2K3PAH3</accession>
<dbReference type="Proteomes" id="UP000236291">
    <property type="component" value="Unassembled WGS sequence"/>
</dbReference>
<keyword evidence="3" id="KW-0378">Hydrolase</keyword>
<evidence type="ECO:0000313" key="8">
    <source>
        <dbReference type="EMBL" id="PNY12296.1"/>
    </source>
</evidence>
<comment type="similarity">
    <text evidence="1">Belongs to the peptidase C1 family.</text>
</comment>
<dbReference type="GO" id="GO:0006508">
    <property type="term" value="P:proteolysis"/>
    <property type="evidence" value="ECO:0007669"/>
    <property type="project" value="UniProtKB-KW"/>
</dbReference>
<dbReference type="SMART" id="SM00645">
    <property type="entry name" value="Pept_C1"/>
    <property type="match status" value="1"/>
</dbReference>
<dbReference type="EMBL" id="ASHM01005177">
    <property type="protein sequence ID" value="PNY12296.1"/>
    <property type="molecule type" value="Genomic_DNA"/>
</dbReference>
<evidence type="ECO:0000256" key="6">
    <source>
        <dbReference type="SAM" id="MobiDB-lite"/>
    </source>
</evidence>
<sequence>MALNAIKRCSKSMAFQFHQAIKHYPKPSLSLSSLSSFSNFSIHQSHSFYSKPMAFHQAFKSYSKSMASHQAFKHFSKPSLSLSSLSSFSNFSSNSGRKHGKKDSGLPKEINWKNSGVLTPVKDQGNTAYCPLIAGVTAMESLITIQRQQRGIEIEKPVQLSMQYIVDYFAERYGKKGFHVSRHGTQMMFVMDFLEEKGLPLEEDYRFEGFDRRGSGVSECRAMKYHIDDYRFLGKPNQERIMQQLVKQPVVAAVDASTWYSNGTWKDIIQRPKAPAPKTYSLTHDIVIVGYGKTKKGIPFWDVRDSNFTDRGMKGYLKIHRGSNAFGIEQEIYYPIITKAY</sequence>
<evidence type="ECO:0000256" key="4">
    <source>
        <dbReference type="ARBA" id="ARBA00022807"/>
    </source>
</evidence>